<organism evidence="3 4">
    <name type="scientific">Actinomycetospora endophytica</name>
    <dbReference type="NCBI Taxonomy" id="2291215"/>
    <lineage>
        <taxon>Bacteria</taxon>
        <taxon>Bacillati</taxon>
        <taxon>Actinomycetota</taxon>
        <taxon>Actinomycetes</taxon>
        <taxon>Pseudonocardiales</taxon>
        <taxon>Pseudonocardiaceae</taxon>
        <taxon>Actinomycetospora</taxon>
    </lineage>
</organism>
<name>A0ABS8PBT4_9PSEU</name>
<feature type="signal peptide" evidence="2">
    <location>
        <begin position="1"/>
        <end position="27"/>
    </location>
</feature>
<accession>A0ABS8PBT4</accession>
<dbReference type="RefSeq" id="WP_230737121.1">
    <property type="nucleotide sequence ID" value="NZ_JAJNDB010000004.1"/>
</dbReference>
<evidence type="ECO:0000313" key="3">
    <source>
        <dbReference type="EMBL" id="MCD2195745.1"/>
    </source>
</evidence>
<reference evidence="3 4" key="1">
    <citation type="submission" date="2021-11" db="EMBL/GenBank/DDBJ databases">
        <title>Draft genome sequence of Actinomycetospora sp. SF1 isolated from the rhizosphere soil.</title>
        <authorList>
            <person name="Duangmal K."/>
            <person name="Chantavorakit T."/>
        </authorList>
    </citation>
    <scope>NUCLEOTIDE SEQUENCE [LARGE SCALE GENOMIC DNA]</scope>
    <source>
        <strain evidence="3 4">TBRC 5722</strain>
    </source>
</reference>
<sequence length="98" mass="9738">MASLRKTVLATAMISTGLLSASGMAFANDTVQDGPFNSSDFAPNTTGEACNNDVPVNALGVQVPVQDNAGSVPILSKAGHGNSAANAKKCSNGISASN</sequence>
<evidence type="ECO:0008006" key="5">
    <source>
        <dbReference type="Google" id="ProtNLM"/>
    </source>
</evidence>
<evidence type="ECO:0000313" key="4">
    <source>
        <dbReference type="Proteomes" id="UP001199469"/>
    </source>
</evidence>
<gene>
    <name evidence="3" type="ORF">LQ327_20445</name>
</gene>
<evidence type="ECO:0000256" key="1">
    <source>
        <dbReference type="SAM" id="MobiDB-lite"/>
    </source>
</evidence>
<evidence type="ECO:0000256" key="2">
    <source>
        <dbReference type="SAM" id="SignalP"/>
    </source>
</evidence>
<comment type="caution">
    <text evidence="3">The sequence shown here is derived from an EMBL/GenBank/DDBJ whole genome shotgun (WGS) entry which is preliminary data.</text>
</comment>
<proteinExistence type="predicted"/>
<protein>
    <recommendedName>
        <fullName evidence="5">Small secreted domain DUF320</fullName>
    </recommendedName>
</protein>
<feature type="region of interest" description="Disordered" evidence="1">
    <location>
        <begin position="77"/>
        <end position="98"/>
    </location>
</feature>
<keyword evidence="2" id="KW-0732">Signal</keyword>
<dbReference type="Proteomes" id="UP001199469">
    <property type="component" value="Unassembled WGS sequence"/>
</dbReference>
<keyword evidence="4" id="KW-1185">Reference proteome</keyword>
<feature type="chain" id="PRO_5045445082" description="Small secreted domain DUF320" evidence="2">
    <location>
        <begin position="28"/>
        <end position="98"/>
    </location>
</feature>
<dbReference type="EMBL" id="JAJNDB010000004">
    <property type="protein sequence ID" value="MCD2195745.1"/>
    <property type="molecule type" value="Genomic_DNA"/>
</dbReference>